<organism evidence="2 3">
    <name type="scientific">Desulfovibrio gilichinskyi</name>
    <dbReference type="NCBI Taxonomy" id="1519643"/>
    <lineage>
        <taxon>Bacteria</taxon>
        <taxon>Pseudomonadati</taxon>
        <taxon>Thermodesulfobacteriota</taxon>
        <taxon>Desulfovibrionia</taxon>
        <taxon>Desulfovibrionales</taxon>
        <taxon>Desulfovibrionaceae</taxon>
        <taxon>Desulfovibrio</taxon>
    </lineage>
</organism>
<reference evidence="3" key="1">
    <citation type="submission" date="2017-04" db="EMBL/GenBank/DDBJ databases">
        <authorList>
            <person name="Varghese N."/>
            <person name="Submissions S."/>
        </authorList>
    </citation>
    <scope>NUCLEOTIDE SEQUENCE [LARGE SCALE GENOMIC DNA]</scope>
    <source>
        <strain evidence="3">K3S</strain>
    </source>
</reference>
<feature type="transmembrane region" description="Helical" evidence="1">
    <location>
        <begin position="207"/>
        <end position="228"/>
    </location>
</feature>
<sequence length="262" mass="29828">MKKKCALALTTIIMYAAYLFTMIELPSFLDHFLGNWPEMIGYRFATRLKDPTLLYFCLGHLAIFGVALPLYVAKKFALKPHRKVPSAILWTSIATLIGAFLFYAYFQGFLANMLHPNPDYPYMTEAFFYIFPFSLSLCVYSCFLIPRAVMQLMNGNKFSPILETIAATGTMLISWQVYTHYGHILPEKIFWTGMVIAAAGALSRSFYLSFIACFATLYGAAMVIPVFYKIPWEPILPGFLAAFIAFCLYLHSRDTRTFPRCS</sequence>
<accession>A0A1X7CZ22</accession>
<keyword evidence="1" id="KW-0812">Transmembrane</keyword>
<evidence type="ECO:0000256" key="1">
    <source>
        <dbReference type="SAM" id="Phobius"/>
    </source>
</evidence>
<keyword evidence="3" id="KW-1185">Reference proteome</keyword>
<feature type="transmembrane region" description="Helical" evidence="1">
    <location>
        <begin position="84"/>
        <end position="106"/>
    </location>
</feature>
<name>A0A1X7CZ22_9BACT</name>
<gene>
    <name evidence="2" type="ORF">SAMN06295933_1454</name>
</gene>
<protein>
    <submittedName>
        <fullName evidence="2">Uncharacterized protein</fullName>
    </submittedName>
</protein>
<feature type="transmembrane region" description="Helical" evidence="1">
    <location>
        <begin position="126"/>
        <end position="146"/>
    </location>
</feature>
<dbReference type="OrthoDB" id="5448106at2"/>
<dbReference type="RefSeq" id="WP_085100468.1">
    <property type="nucleotide sequence ID" value="NZ_FWZU01000002.1"/>
</dbReference>
<keyword evidence="1" id="KW-0472">Membrane</keyword>
<feature type="transmembrane region" description="Helical" evidence="1">
    <location>
        <begin position="53"/>
        <end position="72"/>
    </location>
</feature>
<feature type="transmembrane region" description="Helical" evidence="1">
    <location>
        <begin position="12"/>
        <end position="33"/>
    </location>
</feature>
<proteinExistence type="predicted"/>
<feature type="transmembrane region" description="Helical" evidence="1">
    <location>
        <begin position="234"/>
        <end position="250"/>
    </location>
</feature>
<evidence type="ECO:0000313" key="2">
    <source>
        <dbReference type="EMBL" id="SMF05734.1"/>
    </source>
</evidence>
<dbReference type="Proteomes" id="UP000192906">
    <property type="component" value="Unassembled WGS sequence"/>
</dbReference>
<keyword evidence="1" id="KW-1133">Transmembrane helix</keyword>
<evidence type="ECO:0000313" key="3">
    <source>
        <dbReference type="Proteomes" id="UP000192906"/>
    </source>
</evidence>
<dbReference type="AlphaFoldDB" id="A0A1X7CZ22"/>
<dbReference type="EMBL" id="FWZU01000002">
    <property type="protein sequence ID" value="SMF05734.1"/>
    <property type="molecule type" value="Genomic_DNA"/>
</dbReference>